<sequence length="43" mass="4565">MGEEVREPGHQAGVKLQVDGFGDDGGVVDKIECFPTVYKGEGN</sequence>
<proteinExistence type="predicted"/>
<dbReference type="AlphaFoldDB" id="A0A5B7J1T4"/>
<evidence type="ECO:0000313" key="1">
    <source>
        <dbReference type="EMBL" id="MPC87926.1"/>
    </source>
</evidence>
<organism evidence="1 2">
    <name type="scientific">Portunus trituberculatus</name>
    <name type="common">Swimming crab</name>
    <name type="synonym">Neptunus trituberculatus</name>
    <dbReference type="NCBI Taxonomy" id="210409"/>
    <lineage>
        <taxon>Eukaryota</taxon>
        <taxon>Metazoa</taxon>
        <taxon>Ecdysozoa</taxon>
        <taxon>Arthropoda</taxon>
        <taxon>Crustacea</taxon>
        <taxon>Multicrustacea</taxon>
        <taxon>Malacostraca</taxon>
        <taxon>Eumalacostraca</taxon>
        <taxon>Eucarida</taxon>
        <taxon>Decapoda</taxon>
        <taxon>Pleocyemata</taxon>
        <taxon>Brachyura</taxon>
        <taxon>Eubrachyura</taxon>
        <taxon>Portunoidea</taxon>
        <taxon>Portunidae</taxon>
        <taxon>Portuninae</taxon>
        <taxon>Portunus</taxon>
    </lineage>
</organism>
<gene>
    <name evidence="1" type="ORF">E2C01_082809</name>
</gene>
<protein>
    <submittedName>
        <fullName evidence="1">Uncharacterized protein</fullName>
    </submittedName>
</protein>
<comment type="caution">
    <text evidence="1">The sequence shown here is derived from an EMBL/GenBank/DDBJ whole genome shotgun (WGS) entry which is preliminary data.</text>
</comment>
<name>A0A5B7J1T4_PORTR</name>
<accession>A0A5B7J1T4</accession>
<dbReference type="Proteomes" id="UP000324222">
    <property type="component" value="Unassembled WGS sequence"/>
</dbReference>
<reference evidence="1 2" key="1">
    <citation type="submission" date="2019-05" db="EMBL/GenBank/DDBJ databases">
        <title>Another draft genome of Portunus trituberculatus and its Hox gene families provides insights of decapod evolution.</title>
        <authorList>
            <person name="Jeong J.-H."/>
            <person name="Song I."/>
            <person name="Kim S."/>
            <person name="Choi T."/>
            <person name="Kim D."/>
            <person name="Ryu S."/>
            <person name="Kim W."/>
        </authorList>
    </citation>
    <scope>NUCLEOTIDE SEQUENCE [LARGE SCALE GENOMIC DNA]</scope>
    <source>
        <tissue evidence="1">Muscle</tissue>
    </source>
</reference>
<keyword evidence="2" id="KW-1185">Reference proteome</keyword>
<evidence type="ECO:0000313" key="2">
    <source>
        <dbReference type="Proteomes" id="UP000324222"/>
    </source>
</evidence>
<dbReference type="EMBL" id="VSRR010076033">
    <property type="protein sequence ID" value="MPC87926.1"/>
    <property type="molecule type" value="Genomic_DNA"/>
</dbReference>